<keyword evidence="2" id="KW-0472">Membrane</keyword>
<dbReference type="AlphaFoldDB" id="A0A1X7NPD2"/>
<accession>A0A1X7NPD2</accession>
<feature type="region of interest" description="Disordered" evidence="1">
    <location>
        <begin position="1"/>
        <end position="36"/>
    </location>
</feature>
<evidence type="ECO:0000313" key="4">
    <source>
        <dbReference type="Proteomes" id="UP000193083"/>
    </source>
</evidence>
<dbReference type="Proteomes" id="UP000193083">
    <property type="component" value="Unassembled WGS sequence"/>
</dbReference>
<proteinExistence type="predicted"/>
<sequence length="77" mass="7902">MTTETIAPEDRTLRPAAGKTEPGSPAHGAFSPRNDPRLAEMATGSAFGTSMLVLYPVFACVIVVLTSLTLSGAALPA</sequence>
<keyword evidence="2" id="KW-0812">Transmembrane</keyword>
<gene>
    <name evidence="3" type="ORF">SAMN02982922_2238</name>
</gene>
<protein>
    <submittedName>
        <fullName evidence="3">Uncharacterized protein</fullName>
    </submittedName>
</protein>
<evidence type="ECO:0000313" key="3">
    <source>
        <dbReference type="EMBL" id="SMH39914.1"/>
    </source>
</evidence>
<evidence type="ECO:0000256" key="2">
    <source>
        <dbReference type="SAM" id="Phobius"/>
    </source>
</evidence>
<dbReference type="EMBL" id="FXBL01000004">
    <property type="protein sequence ID" value="SMH39914.1"/>
    <property type="molecule type" value="Genomic_DNA"/>
</dbReference>
<name>A0A1X7NPD2_9HYPH</name>
<dbReference type="RefSeq" id="WP_085464239.1">
    <property type="nucleotide sequence ID" value="NZ_FXBL01000004.1"/>
</dbReference>
<evidence type="ECO:0000256" key="1">
    <source>
        <dbReference type="SAM" id="MobiDB-lite"/>
    </source>
</evidence>
<keyword evidence="2" id="KW-1133">Transmembrane helix</keyword>
<keyword evidence="4" id="KW-1185">Reference proteome</keyword>
<feature type="transmembrane region" description="Helical" evidence="2">
    <location>
        <begin position="53"/>
        <end position="75"/>
    </location>
</feature>
<reference evidence="3 4" key="1">
    <citation type="submission" date="2017-04" db="EMBL/GenBank/DDBJ databases">
        <authorList>
            <person name="Afonso C.L."/>
            <person name="Miller P.J."/>
            <person name="Scott M.A."/>
            <person name="Spackman E."/>
            <person name="Goraichik I."/>
            <person name="Dimitrov K.M."/>
            <person name="Suarez D.L."/>
            <person name="Swayne D.E."/>
        </authorList>
    </citation>
    <scope>NUCLEOTIDE SEQUENCE [LARGE SCALE GENOMIC DNA]</scope>
    <source>
        <strain evidence="3 4">B5P</strain>
    </source>
</reference>
<organism evidence="3 4">
    <name type="scientific">Mesorhizobium australicum</name>
    <dbReference type="NCBI Taxonomy" id="536018"/>
    <lineage>
        <taxon>Bacteria</taxon>
        <taxon>Pseudomonadati</taxon>
        <taxon>Pseudomonadota</taxon>
        <taxon>Alphaproteobacteria</taxon>
        <taxon>Hyphomicrobiales</taxon>
        <taxon>Phyllobacteriaceae</taxon>
        <taxon>Mesorhizobium</taxon>
    </lineage>
</organism>